<gene>
    <name evidence="2" type="ORF">NEMBOFW57_000009</name>
</gene>
<proteinExistence type="predicted"/>
<keyword evidence="1" id="KW-0732">Signal</keyword>
<protein>
    <recommendedName>
        <fullName evidence="4">Small secreted protein</fullName>
    </recommendedName>
</protein>
<evidence type="ECO:0000256" key="1">
    <source>
        <dbReference type="SAM" id="SignalP"/>
    </source>
</evidence>
<accession>A0AAD4F1Z7</accession>
<comment type="caution">
    <text evidence="2">The sequence shown here is derived from an EMBL/GenBank/DDBJ whole genome shotgun (WGS) entry which is preliminary data.</text>
</comment>
<dbReference type="PANTHER" id="PTHR39602:SF2">
    <property type="entry name" value="ACW-9"/>
    <property type="match status" value="1"/>
</dbReference>
<sequence>MHFNKVLLSLAAAASNTLAAPTLDSRSDAVSAMAEVPQWKIKSFTRSCNAGDTSCTVSFGIDTQTAPVTGCTYTVTGAPASQASTNGITCGPYTISSGWSGQFGPGNGFTTWSVVDWSKRLIVWPAYSDRELVNGVAVTPDKSYAPQTLA</sequence>
<dbReference type="AlphaFoldDB" id="A0AAD4F1Z7"/>
<keyword evidence="3" id="KW-1185">Reference proteome</keyword>
<name>A0AAD4F1Z7_9PEZI</name>
<reference evidence="2" key="1">
    <citation type="submission" date="2023-02" db="EMBL/GenBank/DDBJ databases">
        <authorList>
            <person name="Palmer J.M."/>
        </authorList>
    </citation>
    <scope>NUCLEOTIDE SEQUENCE</scope>
    <source>
        <strain evidence="2">FW57</strain>
    </source>
</reference>
<evidence type="ECO:0000313" key="3">
    <source>
        <dbReference type="Proteomes" id="UP001197093"/>
    </source>
</evidence>
<dbReference type="PANTHER" id="PTHR39602">
    <property type="entry name" value="ACW-9"/>
    <property type="match status" value="1"/>
</dbReference>
<evidence type="ECO:0000313" key="2">
    <source>
        <dbReference type="EMBL" id="KAG7290017.1"/>
    </source>
</evidence>
<organism evidence="2 3">
    <name type="scientific">Staphylotrichum longicolle</name>
    <dbReference type="NCBI Taxonomy" id="669026"/>
    <lineage>
        <taxon>Eukaryota</taxon>
        <taxon>Fungi</taxon>
        <taxon>Dikarya</taxon>
        <taxon>Ascomycota</taxon>
        <taxon>Pezizomycotina</taxon>
        <taxon>Sordariomycetes</taxon>
        <taxon>Sordariomycetidae</taxon>
        <taxon>Sordariales</taxon>
        <taxon>Chaetomiaceae</taxon>
        <taxon>Staphylotrichum</taxon>
    </lineage>
</organism>
<dbReference type="Proteomes" id="UP001197093">
    <property type="component" value="Unassembled WGS sequence"/>
</dbReference>
<evidence type="ECO:0008006" key="4">
    <source>
        <dbReference type="Google" id="ProtNLM"/>
    </source>
</evidence>
<dbReference type="EMBL" id="JAHCVI010000001">
    <property type="protein sequence ID" value="KAG7290017.1"/>
    <property type="molecule type" value="Genomic_DNA"/>
</dbReference>
<feature type="signal peptide" evidence="1">
    <location>
        <begin position="1"/>
        <end position="19"/>
    </location>
</feature>
<feature type="chain" id="PRO_5042220925" description="Small secreted protein" evidence="1">
    <location>
        <begin position="20"/>
        <end position="150"/>
    </location>
</feature>